<dbReference type="Pfam" id="PF01658">
    <property type="entry name" value="Inos-1-P_synth"/>
    <property type="match status" value="1"/>
</dbReference>
<dbReference type="InterPro" id="IPR002587">
    <property type="entry name" value="Myo-inos-1-P_Synthase"/>
</dbReference>
<comment type="pathway">
    <text evidence="3">Polyol metabolism; myo-inositol biosynthesis; myo-inositol from D-glucose 6-phosphate: step 1/2.</text>
</comment>
<dbReference type="Gene3D" id="1.20.1560.10">
    <property type="entry name" value="ABC transporter type 1, transmembrane domain"/>
    <property type="match status" value="1"/>
</dbReference>
<dbReference type="EMBL" id="JAACJP010000003">
    <property type="protein sequence ID" value="KAF5385782.1"/>
    <property type="molecule type" value="Genomic_DNA"/>
</dbReference>
<dbReference type="GO" id="GO:0140359">
    <property type="term" value="F:ABC-type transporter activity"/>
    <property type="evidence" value="ECO:0007669"/>
    <property type="project" value="InterPro"/>
</dbReference>
<evidence type="ECO:0000313" key="13">
    <source>
        <dbReference type="EMBL" id="KAF5385782.1"/>
    </source>
</evidence>
<dbReference type="UniPathway" id="UPA00823">
    <property type="reaction ID" value="UER00787"/>
</dbReference>
<dbReference type="SUPFAM" id="SSF90123">
    <property type="entry name" value="ABC transporter transmembrane region"/>
    <property type="match status" value="1"/>
</dbReference>
<dbReference type="SUPFAM" id="SSF55347">
    <property type="entry name" value="Glyceraldehyde-3-phosphate dehydrogenase-like, C-terminal domain"/>
    <property type="match status" value="1"/>
</dbReference>
<evidence type="ECO:0000256" key="4">
    <source>
        <dbReference type="ARBA" id="ARBA00010813"/>
    </source>
</evidence>
<dbReference type="AlphaFoldDB" id="A0A8H5HM14"/>
<feature type="compositionally biased region" description="Low complexity" evidence="10">
    <location>
        <begin position="176"/>
        <end position="187"/>
    </location>
</feature>
<dbReference type="PANTHER" id="PTHR11510">
    <property type="entry name" value="MYO-INOSITOL-1 PHOSPHATE SYNTHASE"/>
    <property type="match status" value="1"/>
</dbReference>
<evidence type="ECO:0000256" key="9">
    <source>
        <dbReference type="ARBA" id="ARBA00023136"/>
    </source>
</evidence>
<dbReference type="Proteomes" id="UP000565441">
    <property type="component" value="Unassembled WGS sequence"/>
</dbReference>
<evidence type="ECO:0000256" key="5">
    <source>
        <dbReference type="ARBA" id="ARBA00012125"/>
    </source>
</evidence>
<dbReference type="GO" id="GO:0016020">
    <property type="term" value="C:membrane"/>
    <property type="evidence" value="ECO:0007669"/>
    <property type="project" value="InterPro"/>
</dbReference>
<dbReference type="Gene3D" id="3.40.50.720">
    <property type="entry name" value="NAD(P)-binding Rossmann-like Domain"/>
    <property type="match status" value="1"/>
</dbReference>
<evidence type="ECO:0000256" key="2">
    <source>
        <dbReference type="ARBA" id="ARBA00001911"/>
    </source>
</evidence>
<keyword evidence="8 11" id="KW-1133">Transmembrane helix</keyword>
<evidence type="ECO:0000313" key="14">
    <source>
        <dbReference type="Proteomes" id="UP000565441"/>
    </source>
</evidence>
<feature type="compositionally biased region" description="Pro residues" evidence="10">
    <location>
        <begin position="161"/>
        <end position="175"/>
    </location>
</feature>
<sequence>MHQHRNRSRAGTAIAVFHLHHPRNPPFTPPPPSSRAFRLHGPAPPFSASTTSCIILADARSRSTFGTSSRAFVYCACGWYAASTCERIVESPVELGRSTAEFQHQGQSRTVAAVASCHLHHPCNPLLPRLLPCAPHHPLQRSTTSCKFPTDGAQVKVVPSSPLPPSTSAIPPPRSPDSSSARPSGPSNAPPPPAARLAKRSCTAHSHARQWHGRTQTACQSCKFFNRGSSVTVSDGQFSITPTVQPYEFQTKRTVGMTGFLLFSLMMIGLGGNNGTTLAATILANHHNITWHTKEGIQQPNYIGSLLRASTVRIGMDSATGNDVHVPVSDVLPMVHLNDLVLRSWDISGLRLDKAMERAQVLDYDLQRQVAPHMALLGSPLASSYYPDFIAVNQEARADNVLPGTDKQAHLDQICADICKSKADNGLDRVIVFWTANTERYSDILPGMNNTADNVLAAIQASHAVSPSSLFAVAAILEGESFVNGTPRTRQTKLKSVLAEFLVNAGIKPLSIASYNHLGNNDGHNLSAERQFRSKEISKSSVVDDMVDANRLLYKPPSPWFIHWSNGCGHDTTLNEKDIWALSPTMQSRPIFMKFVNIHHSSLLRRLWAANSLDLLLDFLLTFVSVAFNYTGPFFLKCILDAIDLQTPTPESRARAYIYAFLAFAASMCKAQADVQHLWFGRRTSTRIRSELMAAIYDKALKRKDFSGIIDRDKDKDKGKQAEMEEATSRAFYLLSFPLFFRGAYFHCGIGLWVGREEQLFNLMAGDANRVSQTVSASYFIYGAPFEIIIAGTFLYQLLGWSAFAGFTVLLLGWPLNS</sequence>
<reference evidence="13 14" key="1">
    <citation type="journal article" date="2020" name="ISME J.">
        <title>Uncovering the hidden diversity of litter-decomposition mechanisms in mushroom-forming fungi.</title>
        <authorList>
            <person name="Floudas D."/>
            <person name="Bentzer J."/>
            <person name="Ahren D."/>
            <person name="Johansson T."/>
            <person name="Persson P."/>
            <person name="Tunlid A."/>
        </authorList>
    </citation>
    <scope>NUCLEOTIDE SEQUENCE [LARGE SCALE GENOMIC DNA]</scope>
    <source>
        <strain evidence="13 14">CBS 661.87</strain>
    </source>
</reference>
<dbReference type="OrthoDB" id="2887at2759"/>
<dbReference type="PROSITE" id="PS50929">
    <property type="entry name" value="ABC_TM1F"/>
    <property type="match status" value="1"/>
</dbReference>
<feature type="region of interest" description="Disordered" evidence="10">
    <location>
        <begin position="157"/>
        <end position="210"/>
    </location>
</feature>
<accession>A0A8H5HM14</accession>
<gene>
    <name evidence="13" type="ORF">D9615_002209</name>
</gene>
<protein>
    <recommendedName>
        <fullName evidence="5">inositol-3-phosphate synthase</fullName>
        <ecNumber evidence="5">5.5.1.4</ecNumber>
    </recommendedName>
</protein>
<dbReference type="GO" id="GO:0006021">
    <property type="term" value="P:inositol biosynthetic process"/>
    <property type="evidence" value="ECO:0007669"/>
    <property type="project" value="UniProtKB-UniPathway"/>
</dbReference>
<evidence type="ECO:0000256" key="6">
    <source>
        <dbReference type="ARBA" id="ARBA00022550"/>
    </source>
</evidence>
<name>A0A8H5HM14_9AGAR</name>
<evidence type="ECO:0000256" key="1">
    <source>
        <dbReference type="ARBA" id="ARBA00000113"/>
    </source>
</evidence>
<dbReference type="EC" id="5.5.1.4" evidence="5"/>
<feature type="domain" description="ABC transmembrane type-1" evidence="12">
    <location>
        <begin position="616"/>
        <end position="818"/>
    </location>
</feature>
<feature type="transmembrane region" description="Helical" evidence="11">
    <location>
        <begin position="788"/>
        <end position="814"/>
    </location>
</feature>
<comment type="similarity">
    <text evidence="4">Belongs to the myo-inositol 1-phosphate synthase family.</text>
</comment>
<dbReference type="GO" id="GO:0008654">
    <property type="term" value="P:phospholipid biosynthetic process"/>
    <property type="evidence" value="ECO:0007669"/>
    <property type="project" value="InterPro"/>
</dbReference>
<evidence type="ECO:0000256" key="3">
    <source>
        <dbReference type="ARBA" id="ARBA00005117"/>
    </source>
</evidence>
<dbReference type="GO" id="GO:0005524">
    <property type="term" value="F:ATP binding"/>
    <property type="evidence" value="ECO:0007669"/>
    <property type="project" value="InterPro"/>
</dbReference>
<comment type="catalytic activity">
    <reaction evidence="1">
        <text>D-glucose 6-phosphate = 1D-myo-inositol 3-phosphate</text>
        <dbReference type="Rhea" id="RHEA:10716"/>
        <dbReference type="ChEBI" id="CHEBI:58401"/>
        <dbReference type="ChEBI" id="CHEBI:61548"/>
        <dbReference type="EC" id="5.5.1.4"/>
    </reaction>
</comment>
<proteinExistence type="inferred from homology"/>
<dbReference type="InterPro" id="IPR036640">
    <property type="entry name" value="ABC1_TM_sf"/>
</dbReference>
<evidence type="ECO:0000256" key="10">
    <source>
        <dbReference type="SAM" id="MobiDB-lite"/>
    </source>
</evidence>
<keyword evidence="9 11" id="KW-0472">Membrane</keyword>
<dbReference type="InterPro" id="IPR011527">
    <property type="entry name" value="ABC1_TM_dom"/>
</dbReference>
<dbReference type="InterPro" id="IPR013021">
    <property type="entry name" value="Myo-inos-1-P_Synthase_GAPDH"/>
</dbReference>
<comment type="cofactor">
    <cofactor evidence="2">
        <name>NAD(+)</name>
        <dbReference type="ChEBI" id="CHEBI:57540"/>
    </cofactor>
</comment>
<organism evidence="13 14">
    <name type="scientific">Tricholomella constricta</name>
    <dbReference type="NCBI Taxonomy" id="117010"/>
    <lineage>
        <taxon>Eukaryota</taxon>
        <taxon>Fungi</taxon>
        <taxon>Dikarya</taxon>
        <taxon>Basidiomycota</taxon>
        <taxon>Agaricomycotina</taxon>
        <taxon>Agaricomycetes</taxon>
        <taxon>Agaricomycetidae</taxon>
        <taxon>Agaricales</taxon>
        <taxon>Tricholomatineae</taxon>
        <taxon>Lyophyllaceae</taxon>
        <taxon>Tricholomella</taxon>
    </lineage>
</organism>
<keyword evidence="7 11" id="KW-0812">Transmembrane</keyword>
<keyword evidence="6" id="KW-0398">Inositol biosynthesis</keyword>
<keyword evidence="14" id="KW-1185">Reference proteome</keyword>
<dbReference type="GO" id="GO:0004512">
    <property type="term" value="F:inositol-3-phosphate synthase activity"/>
    <property type="evidence" value="ECO:0007669"/>
    <property type="project" value="UniProtKB-EC"/>
</dbReference>
<evidence type="ECO:0000256" key="7">
    <source>
        <dbReference type="ARBA" id="ARBA00022692"/>
    </source>
</evidence>
<evidence type="ECO:0000256" key="8">
    <source>
        <dbReference type="ARBA" id="ARBA00022989"/>
    </source>
</evidence>
<dbReference type="SUPFAM" id="SSF51735">
    <property type="entry name" value="NAD(P)-binding Rossmann-fold domains"/>
    <property type="match status" value="1"/>
</dbReference>
<evidence type="ECO:0000256" key="11">
    <source>
        <dbReference type="SAM" id="Phobius"/>
    </source>
</evidence>
<dbReference type="Pfam" id="PF07994">
    <property type="entry name" value="NAD_binding_5"/>
    <property type="match status" value="1"/>
</dbReference>
<comment type="caution">
    <text evidence="13">The sequence shown here is derived from an EMBL/GenBank/DDBJ whole genome shotgun (WGS) entry which is preliminary data.</text>
</comment>
<evidence type="ECO:0000259" key="12">
    <source>
        <dbReference type="PROSITE" id="PS50929"/>
    </source>
</evidence>
<dbReference type="InterPro" id="IPR036291">
    <property type="entry name" value="NAD(P)-bd_dom_sf"/>
</dbReference>